<proteinExistence type="inferred from homology"/>
<gene>
    <name evidence="4" type="ORF">AC579_5271</name>
</gene>
<keyword evidence="3" id="KW-0472">Membrane</keyword>
<evidence type="ECO:0000313" key="5">
    <source>
        <dbReference type="Proteomes" id="UP000073492"/>
    </source>
</evidence>
<keyword evidence="3" id="KW-0812">Transmembrane</keyword>
<dbReference type="Pfam" id="PF11807">
    <property type="entry name" value="UstYa"/>
    <property type="match status" value="1"/>
</dbReference>
<evidence type="ECO:0000256" key="2">
    <source>
        <dbReference type="ARBA" id="ARBA00035112"/>
    </source>
</evidence>
<dbReference type="AlphaFoldDB" id="A0A139IPM0"/>
<comment type="pathway">
    <text evidence="1">Mycotoxin biosynthesis.</text>
</comment>
<accession>A0A139IPM0</accession>
<comment type="similarity">
    <text evidence="2">Belongs to the ustYa family.</text>
</comment>
<dbReference type="PANTHER" id="PTHR33365:SF4">
    <property type="entry name" value="CYCLOCHLOROTINE BIOSYNTHESIS PROTEIN O"/>
    <property type="match status" value="1"/>
</dbReference>
<name>A0A139IPM0_9PEZI</name>
<dbReference type="InterPro" id="IPR021765">
    <property type="entry name" value="UstYa-like"/>
</dbReference>
<evidence type="ECO:0000256" key="3">
    <source>
        <dbReference type="SAM" id="Phobius"/>
    </source>
</evidence>
<dbReference type="EMBL" id="LFZO01000031">
    <property type="protein sequence ID" value="KXT16748.1"/>
    <property type="molecule type" value="Genomic_DNA"/>
</dbReference>
<dbReference type="PANTHER" id="PTHR33365">
    <property type="entry name" value="YALI0B05434P"/>
    <property type="match status" value="1"/>
</dbReference>
<protein>
    <recommendedName>
        <fullName evidence="6">Tat pathway signal sequence</fullName>
    </recommendedName>
</protein>
<dbReference type="OrthoDB" id="3687641at2759"/>
<evidence type="ECO:0000256" key="1">
    <source>
        <dbReference type="ARBA" id="ARBA00004685"/>
    </source>
</evidence>
<dbReference type="GO" id="GO:0043386">
    <property type="term" value="P:mycotoxin biosynthetic process"/>
    <property type="evidence" value="ECO:0007669"/>
    <property type="project" value="InterPro"/>
</dbReference>
<keyword evidence="5" id="KW-1185">Reference proteome</keyword>
<feature type="transmembrane region" description="Helical" evidence="3">
    <location>
        <begin position="55"/>
        <end position="76"/>
    </location>
</feature>
<reference evidence="4 5" key="1">
    <citation type="submission" date="2015-07" db="EMBL/GenBank/DDBJ databases">
        <title>Comparative genomics of the Sigatoka disease complex on banana suggests a link between parallel evolutionary changes in Pseudocercospora fijiensis and Pseudocercospora eumusae and increased virulence on the banana host.</title>
        <authorList>
            <person name="Chang T.-C."/>
            <person name="Salvucci A."/>
            <person name="Crous P.W."/>
            <person name="Stergiopoulos I."/>
        </authorList>
    </citation>
    <scope>NUCLEOTIDE SEQUENCE [LARGE SCALE GENOMIC DNA]</scope>
    <source>
        <strain evidence="4 5">CBS 116634</strain>
    </source>
</reference>
<evidence type="ECO:0000313" key="4">
    <source>
        <dbReference type="EMBL" id="KXT16748.1"/>
    </source>
</evidence>
<comment type="caution">
    <text evidence="4">The sequence shown here is derived from an EMBL/GenBank/DDBJ whole genome shotgun (WGS) entry which is preliminary data.</text>
</comment>
<organism evidence="4 5">
    <name type="scientific">Pseudocercospora musae</name>
    <dbReference type="NCBI Taxonomy" id="113226"/>
    <lineage>
        <taxon>Eukaryota</taxon>
        <taxon>Fungi</taxon>
        <taxon>Dikarya</taxon>
        <taxon>Ascomycota</taxon>
        <taxon>Pezizomycotina</taxon>
        <taxon>Dothideomycetes</taxon>
        <taxon>Dothideomycetidae</taxon>
        <taxon>Mycosphaerellales</taxon>
        <taxon>Mycosphaerellaceae</taxon>
        <taxon>Pseudocercospora</taxon>
    </lineage>
</organism>
<sequence>MLTQWKKLQDSVRDVFNADRIHLSSSVEKAHLLPSDDSQTDAELRSIKVTPQHKYVKRTLNIIFVLSYGLLFWLYICTLRPNRNTKEVILLGNEAIYDDAPTSLRTFPFDRAGFHRKDGTNSDPNTPFEGRPNELNNAAWHEILNVGMIAITKKENSRLGPDGGSSTVRNDPKHHVVLLAVFHQLHCLKYLRDLIYDLRDGTVVPEAMDDYQLMHGDHCIDYLRQSLMCHGDLTPIVQTWQPDLHAYAASQRTVHQCRNFDEIWDWAAGRNTTGLRADGRHEKHQRD</sequence>
<dbReference type="Proteomes" id="UP000073492">
    <property type="component" value="Unassembled WGS sequence"/>
</dbReference>
<evidence type="ECO:0008006" key="6">
    <source>
        <dbReference type="Google" id="ProtNLM"/>
    </source>
</evidence>
<keyword evidence="3" id="KW-1133">Transmembrane helix</keyword>
<dbReference type="STRING" id="113226.A0A139IPM0"/>